<evidence type="ECO:0000256" key="9">
    <source>
        <dbReference type="PROSITE-ProRule" id="PRU10141"/>
    </source>
</evidence>
<evidence type="ECO:0000256" key="7">
    <source>
        <dbReference type="ARBA" id="ARBA00047899"/>
    </source>
</evidence>
<dbReference type="Pfam" id="PF00069">
    <property type="entry name" value="Pkinase"/>
    <property type="match status" value="1"/>
</dbReference>
<dbReference type="SMART" id="SM00220">
    <property type="entry name" value="S_TKc"/>
    <property type="match status" value="1"/>
</dbReference>
<keyword evidence="13" id="KW-1185">Reference proteome</keyword>
<keyword evidence="2" id="KW-0723">Serine/threonine-protein kinase</keyword>
<dbReference type="InterPro" id="IPR017441">
    <property type="entry name" value="Protein_kinase_ATP_BS"/>
</dbReference>
<evidence type="ECO:0000256" key="2">
    <source>
        <dbReference type="ARBA" id="ARBA00022527"/>
    </source>
</evidence>
<feature type="domain" description="Protein kinase" evidence="11">
    <location>
        <begin position="146"/>
        <end position="457"/>
    </location>
</feature>
<feature type="compositionally biased region" description="Basic residues" evidence="10">
    <location>
        <begin position="101"/>
        <end position="114"/>
    </location>
</feature>
<evidence type="ECO:0000256" key="3">
    <source>
        <dbReference type="ARBA" id="ARBA00022679"/>
    </source>
</evidence>
<keyword evidence="6 9" id="KW-0067">ATP-binding</keyword>
<accession>A0A367YEJ1</accession>
<gene>
    <name evidence="12" type="primary">RTK1_0</name>
    <name evidence="12" type="ORF">Cantr_00172</name>
</gene>
<dbReference type="PROSITE" id="PS50011">
    <property type="entry name" value="PROTEIN_KINASE_DOM"/>
    <property type="match status" value="1"/>
</dbReference>
<evidence type="ECO:0000313" key="13">
    <source>
        <dbReference type="Proteomes" id="UP000253472"/>
    </source>
</evidence>
<dbReference type="GO" id="GO:0030447">
    <property type="term" value="P:filamentous growth"/>
    <property type="evidence" value="ECO:0007669"/>
    <property type="project" value="UniProtKB-ARBA"/>
</dbReference>
<protein>
    <recommendedName>
        <fullName evidence="1">non-specific serine/threonine protein kinase</fullName>
        <ecNumber evidence="1">2.7.11.1</ecNumber>
    </recommendedName>
</protein>
<dbReference type="STRING" id="5486.A0A367YEJ1"/>
<dbReference type="Proteomes" id="UP000253472">
    <property type="component" value="Unassembled WGS sequence"/>
</dbReference>
<evidence type="ECO:0000313" key="12">
    <source>
        <dbReference type="EMBL" id="RCK64293.1"/>
    </source>
</evidence>
<evidence type="ECO:0000256" key="1">
    <source>
        <dbReference type="ARBA" id="ARBA00012513"/>
    </source>
</evidence>
<reference evidence="12 13" key="1">
    <citation type="submission" date="2018-06" db="EMBL/GenBank/DDBJ databases">
        <title>Whole genome sequencing of Candida tropicalis (genome annotated by CSBL at Korea University).</title>
        <authorList>
            <person name="Ahn J."/>
        </authorList>
    </citation>
    <scope>NUCLEOTIDE SEQUENCE [LARGE SCALE GENOMIC DNA]</scope>
    <source>
        <strain evidence="12 13">ATCC 20962</strain>
    </source>
</reference>
<evidence type="ECO:0000256" key="4">
    <source>
        <dbReference type="ARBA" id="ARBA00022741"/>
    </source>
</evidence>
<comment type="caution">
    <text evidence="12">The sequence shown here is derived from an EMBL/GenBank/DDBJ whole genome shotgun (WGS) entry which is preliminary data.</text>
</comment>
<evidence type="ECO:0000256" key="5">
    <source>
        <dbReference type="ARBA" id="ARBA00022777"/>
    </source>
</evidence>
<dbReference type="EC" id="2.7.11.1" evidence="1"/>
<comment type="catalytic activity">
    <reaction evidence="8">
        <text>L-seryl-[protein] + ATP = O-phospho-L-seryl-[protein] + ADP + H(+)</text>
        <dbReference type="Rhea" id="RHEA:17989"/>
        <dbReference type="Rhea" id="RHEA-COMP:9863"/>
        <dbReference type="Rhea" id="RHEA-COMP:11604"/>
        <dbReference type="ChEBI" id="CHEBI:15378"/>
        <dbReference type="ChEBI" id="CHEBI:29999"/>
        <dbReference type="ChEBI" id="CHEBI:30616"/>
        <dbReference type="ChEBI" id="CHEBI:83421"/>
        <dbReference type="ChEBI" id="CHEBI:456216"/>
        <dbReference type="EC" id="2.7.11.1"/>
    </reaction>
</comment>
<evidence type="ECO:0000259" key="11">
    <source>
        <dbReference type="PROSITE" id="PS50011"/>
    </source>
</evidence>
<evidence type="ECO:0000256" key="6">
    <source>
        <dbReference type="ARBA" id="ARBA00022840"/>
    </source>
</evidence>
<proteinExistence type="predicted"/>
<feature type="compositionally biased region" description="Low complexity" evidence="10">
    <location>
        <begin position="32"/>
        <end position="79"/>
    </location>
</feature>
<dbReference type="InterPro" id="IPR008271">
    <property type="entry name" value="Ser/Thr_kinase_AS"/>
</dbReference>
<dbReference type="InterPro" id="IPR011009">
    <property type="entry name" value="Kinase-like_dom_sf"/>
</dbReference>
<dbReference type="PROSITE" id="PS00108">
    <property type="entry name" value="PROTEIN_KINASE_ST"/>
    <property type="match status" value="1"/>
</dbReference>
<sequence length="501" mass="56856">MSFKKLFSSSSTTSLNDDNAIKSTPSHRSFLKQKNSSSSISPKSTTPPAGATAASNRNNNHIKANNVHNNNTYNNNSTSIHHHGSTLMNNSPSINSISNHKEHHSLRRFLKKFKPRDSSSSSNNHSNNNARANDRQIDMNIFAKYGLPGKLLGTGASGSVNLLTSKDDPNKIYAVKKFRAKLPNEQESDYKVKVYNEYQIAELLNHENLIKTYELIKDYKKNAPVADYYIVMEYCKFDFFNLVMSGLMETNEIYCYFKQLINGVYFLHNHGLAHRDLKLDNCVVNSYGILKIIDFGSAVHFKKEIPKGYFISESDIMLTPTMKLIPARGVVGLDPYLSPEVFDPHGYDPRGADVWSIAIIYCCMILKRFPWKLPKMSDPSYKSFAGPQQQQQQQNTNDIEDDLNDLTLDRHSHHPPIGPDRLLRLLPTDSRNLIKNMLALDPKKRYLMQDVIDDPFVQSVQVCSGNQCADNHSHHLVTEDELSKITQEREKLKRLKDAGMA</sequence>
<evidence type="ECO:0000256" key="8">
    <source>
        <dbReference type="ARBA" id="ARBA00048679"/>
    </source>
</evidence>
<dbReference type="InterPro" id="IPR000719">
    <property type="entry name" value="Prot_kinase_dom"/>
</dbReference>
<keyword evidence="5 12" id="KW-0418">Kinase</keyword>
<dbReference type="OrthoDB" id="6513151at2759"/>
<name>A0A367YEJ1_9ASCO</name>
<dbReference type="Gene3D" id="3.30.200.20">
    <property type="entry name" value="Phosphorylase Kinase, domain 1"/>
    <property type="match status" value="1"/>
</dbReference>
<dbReference type="PROSITE" id="PS00107">
    <property type="entry name" value="PROTEIN_KINASE_ATP"/>
    <property type="match status" value="1"/>
</dbReference>
<dbReference type="GO" id="GO:0005524">
    <property type="term" value="F:ATP binding"/>
    <property type="evidence" value="ECO:0007669"/>
    <property type="project" value="UniProtKB-UniRule"/>
</dbReference>
<dbReference type="PANTHER" id="PTHR24343">
    <property type="entry name" value="SERINE/THREONINE KINASE"/>
    <property type="match status" value="1"/>
</dbReference>
<feature type="region of interest" description="Disordered" evidence="10">
    <location>
        <begin position="1"/>
        <end position="135"/>
    </location>
</feature>
<dbReference type="Gene3D" id="1.10.510.10">
    <property type="entry name" value="Transferase(Phosphotransferase) domain 1"/>
    <property type="match status" value="1"/>
</dbReference>
<keyword evidence="3" id="KW-0808">Transferase</keyword>
<feature type="compositionally biased region" description="Low complexity" evidence="10">
    <location>
        <begin position="118"/>
        <end position="129"/>
    </location>
</feature>
<dbReference type="GO" id="GO:0005829">
    <property type="term" value="C:cytosol"/>
    <property type="evidence" value="ECO:0007669"/>
    <property type="project" value="TreeGrafter"/>
</dbReference>
<dbReference type="EMBL" id="QLNQ01000022">
    <property type="protein sequence ID" value="RCK64293.1"/>
    <property type="molecule type" value="Genomic_DNA"/>
</dbReference>
<keyword evidence="4 9" id="KW-0547">Nucleotide-binding</keyword>
<feature type="compositionally biased region" description="Low complexity" evidence="10">
    <location>
        <begin position="1"/>
        <end position="18"/>
    </location>
</feature>
<comment type="catalytic activity">
    <reaction evidence="7">
        <text>L-threonyl-[protein] + ATP = O-phospho-L-threonyl-[protein] + ADP + H(+)</text>
        <dbReference type="Rhea" id="RHEA:46608"/>
        <dbReference type="Rhea" id="RHEA-COMP:11060"/>
        <dbReference type="Rhea" id="RHEA-COMP:11605"/>
        <dbReference type="ChEBI" id="CHEBI:15378"/>
        <dbReference type="ChEBI" id="CHEBI:30013"/>
        <dbReference type="ChEBI" id="CHEBI:30616"/>
        <dbReference type="ChEBI" id="CHEBI:61977"/>
        <dbReference type="ChEBI" id="CHEBI:456216"/>
        <dbReference type="EC" id="2.7.11.1"/>
    </reaction>
</comment>
<organism evidence="12 13">
    <name type="scientific">Candida viswanathii</name>
    <dbReference type="NCBI Taxonomy" id="5486"/>
    <lineage>
        <taxon>Eukaryota</taxon>
        <taxon>Fungi</taxon>
        <taxon>Dikarya</taxon>
        <taxon>Ascomycota</taxon>
        <taxon>Saccharomycotina</taxon>
        <taxon>Pichiomycetes</taxon>
        <taxon>Debaryomycetaceae</taxon>
        <taxon>Candida/Lodderomyces clade</taxon>
        <taxon>Candida</taxon>
    </lineage>
</organism>
<feature type="compositionally biased region" description="Low complexity" evidence="10">
    <location>
        <begin position="89"/>
        <end position="98"/>
    </location>
</feature>
<dbReference type="AlphaFoldDB" id="A0A367YEJ1"/>
<evidence type="ECO:0000256" key="10">
    <source>
        <dbReference type="SAM" id="MobiDB-lite"/>
    </source>
</evidence>
<dbReference type="SUPFAM" id="SSF56112">
    <property type="entry name" value="Protein kinase-like (PK-like)"/>
    <property type="match status" value="1"/>
</dbReference>
<feature type="binding site" evidence="9">
    <location>
        <position position="177"/>
    </location>
    <ligand>
        <name>ATP</name>
        <dbReference type="ChEBI" id="CHEBI:30616"/>
    </ligand>
</feature>
<dbReference type="PANTHER" id="PTHR24343:SF137">
    <property type="entry name" value="SERINE_THREONINE-PROTEIN KINASE HRK1"/>
    <property type="match status" value="1"/>
</dbReference>
<dbReference type="GO" id="GO:0004674">
    <property type="term" value="F:protein serine/threonine kinase activity"/>
    <property type="evidence" value="ECO:0007669"/>
    <property type="project" value="UniProtKB-KW"/>
</dbReference>